<dbReference type="RefSeq" id="WP_141887645.1">
    <property type="nucleotide sequence ID" value="NZ_BAAAUY010000020.1"/>
</dbReference>
<organism evidence="2 3">
    <name type="scientific">Leucobacter komagatae</name>
    <dbReference type="NCBI Taxonomy" id="55969"/>
    <lineage>
        <taxon>Bacteria</taxon>
        <taxon>Bacillati</taxon>
        <taxon>Actinomycetota</taxon>
        <taxon>Actinomycetes</taxon>
        <taxon>Micrococcales</taxon>
        <taxon>Microbacteriaceae</taxon>
        <taxon>Leucobacter</taxon>
    </lineage>
</organism>
<dbReference type="OrthoDB" id="4990943at2"/>
<keyword evidence="3" id="KW-1185">Reference proteome</keyword>
<proteinExistence type="predicted"/>
<name>A0A542Y8Q0_9MICO</name>
<comment type="caution">
    <text evidence="2">The sequence shown here is derived from an EMBL/GenBank/DDBJ whole genome shotgun (WGS) entry which is preliminary data.</text>
</comment>
<gene>
    <name evidence="2" type="ORF">FB468_2520</name>
</gene>
<dbReference type="Proteomes" id="UP000319094">
    <property type="component" value="Unassembled WGS sequence"/>
</dbReference>
<feature type="region of interest" description="Disordered" evidence="1">
    <location>
        <begin position="1"/>
        <end position="23"/>
    </location>
</feature>
<feature type="compositionally biased region" description="Basic and acidic residues" evidence="1">
    <location>
        <begin position="1"/>
        <end position="12"/>
    </location>
</feature>
<evidence type="ECO:0000313" key="3">
    <source>
        <dbReference type="Proteomes" id="UP000319094"/>
    </source>
</evidence>
<evidence type="ECO:0000256" key="1">
    <source>
        <dbReference type="SAM" id="MobiDB-lite"/>
    </source>
</evidence>
<accession>A0A542Y8Q0</accession>
<reference evidence="2 3" key="1">
    <citation type="submission" date="2019-06" db="EMBL/GenBank/DDBJ databases">
        <title>Sequencing the genomes of 1000 actinobacteria strains.</title>
        <authorList>
            <person name="Klenk H.-P."/>
        </authorList>
    </citation>
    <scope>NUCLEOTIDE SEQUENCE [LARGE SCALE GENOMIC DNA]</scope>
    <source>
        <strain evidence="2 3">DSM 8803</strain>
    </source>
</reference>
<sequence length="247" mass="25910">MSDHQLPLERVPRLPAHAAPPRRGPNAATLAITGGVVAALAINALTVFGVASALPGVQLLGVAGGLTAAGAPFDGPAHAPEVVEVPEAPECFGDFGGDELDDSAGPDWTNVFDEREAFFRDQQVDLSAPNIPAVTPAQRAFVEEARSLLASHGEDNWDQDMEHLVMALALNACETSILSGHDIDDFTVRFYAATSPLLAEILGEDPAERPAEGVTGFMILTAIGTKHLCPADAPQWMAGVDEVGSDW</sequence>
<dbReference type="EMBL" id="VFON01000001">
    <property type="protein sequence ID" value="TQL44463.1"/>
    <property type="molecule type" value="Genomic_DNA"/>
</dbReference>
<feature type="compositionally biased region" description="Low complexity" evidence="1">
    <location>
        <begin position="13"/>
        <end position="23"/>
    </location>
</feature>
<evidence type="ECO:0000313" key="2">
    <source>
        <dbReference type="EMBL" id="TQL44463.1"/>
    </source>
</evidence>
<protein>
    <submittedName>
        <fullName evidence="2">Uncharacterized protein</fullName>
    </submittedName>
</protein>
<dbReference type="AlphaFoldDB" id="A0A542Y8Q0"/>